<dbReference type="GO" id="GO:0008757">
    <property type="term" value="F:S-adenosylmethionine-dependent methyltransferase activity"/>
    <property type="evidence" value="ECO:0007669"/>
    <property type="project" value="InterPro"/>
</dbReference>
<dbReference type="GO" id="GO:0032259">
    <property type="term" value="P:methylation"/>
    <property type="evidence" value="ECO:0007669"/>
    <property type="project" value="UniProtKB-KW"/>
</dbReference>
<proteinExistence type="inferred from homology"/>
<dbReference type="SUPFAM" id="SSF53335">
    <property type="entry name" value="S-adenosyl-L-methionine-dependent methyltransferases"/>
    <property type="match status" value="1"/>
</dbReference>
<keyword evidence="2 5" id="KW-0489">Methyltransferase</keyword>
<evidence type="ECO:0000256" key="2">
    <source>
        <dbReference type="ARBA" id="ARBA00022603"/>
    </source>
</evidence>
<reference evidence="5" key="1">
    <citation type="submission" date="2020-10" db="EMBL/GenBank/DDBJ databases">
        <authorList>
            <person name="Gilroy R."/>
        </authorList>
    </citation>
    <scope>NUCLEOTIDE SEQUENCE</scope>
    <source>
        <strain evidence="5">14700</strain>
    </source>
</reference>
<reference evidence="5" key="2">
    <citation type="journal article" date="2021" name="PeerJ">
        <title>Extensive microbial diversity within the chicken gut microbiome revealed by metagenomics and culture.</title>
        <authorList>
            <person name="Gilroy R."/>
            <person name="Ravi A."/>
            <person name="Getino M."/>
            <person name="Pursley I."/>
            <person name="Horton D.L."/>
            <person name="Alikhan N.F."/>
            <person name="Baker D."/>
            <person name="Gharbi K."/>
            <person name="Hall N."/>
            <person name="Watson M."/>
            <person name="Adriaenssens E.M."/>
            <person name="Foster-Nyarko E."/>
            <person name="Jarju S."/>
            <person name="Secka A."/>
            <person name="Antonio M."/>
            <person name="Oren A."/>
            <person name="Chaudhuri R.R."/>
            <person name="La Ragione R."/>
            <person name="Hildebrand F."/>
            <person name="Pallen M.J."/>
        </authorList>
    </citation>
    <scope>NUCLEOTIDE SEQUENCE</scope>
    <source>
        <strain evidence="5">14700</strain>
    </source>
</reference>
<dbReference type="Gene3D" id="3.40.50.150">
    <property type="entry name" value="Vaccinia Virus protein VP39"/>
    <property type="match status" value="1"/>
</dbReference>
<evidence type="ECO:0000256" key="3">
    <source>
        <dbReference type="ARBA" id="ARBA00022679"/>
    </source>
</evidence>
<dbReference type="InterPro" id="IPR029063">
    <property type="entry name" value="SAM-dependent_MTases_sf"/>
</dbReference>
<name>A0A9D9NDU6_9SPIO</name>
<dbReference type="Pfam" id="PF08241">
    <property type="entry name" value="Methyltransf_11"/>
    <property type="match status" value="1"/>
</dbReference>
<dbReference type="CDD" id="cd02440">
    <property type="entry name" value="AdoMet_MTases"/>
    <property type="match status" value="1"/>
</dbReference>
<dbReference type="EMBL" id="JADIMF010000142">
    <property type="protein sequence ID" value="MBO8469788.1"/>
    <property type="molecule type" value="Genomic_DNA"/>
</dbReference>
<accession>A0A9D9NDU6</accession>
<feature type="domain" description="Methyltransferase type 11" evidence="4">
    <location>
        <begin position="44"/>
        <end position="138"/>
    </location>
</feature>
<comment type="similarity">
    <text evidence="1">Belongs to the methyltransferase superfamily.</text>
</comment>
<gene>
    <name evidence="5" type="ORF">IAA72_08400</name>
</gene>
<protein>
    <submittedName>
        <fullName evidence="5">Methyltransferase domain-containing protein</fullName>
    </submittedName>
</protein>
<organism evidence="5 6">
    <name type="scientific">Candidatus Ornithospirochaeta stercoravium</name>
    <dbReference type="NCBI Taxonomy" id="2840897"/>
    <lineage>
        <taxon>Bacteria</taxon>
        <taxon>Pseudomonadati</taxon>
        <taxon>Spirochaetota</taxon>
        <taxon>Spirochaetia</taxon>
        <taxon>Spirochaetales</taxon>
        <taxon>Spirochaetaceae</taxon>
        <taxon>Spirochaetaceae incertae sedis</taxon>
        <taxon>Candidatus Ornithospirochaeta</taxon>
    </lineage>
</organism>
<dbReference type="AlphaFoldDB" id="A0A9D9NDU6"/>
<keyword evidence="3" id="KW-0808">Transferase</keyword>
<dbReference type="PANTHER" id="PTHR44942:SF4">
    <property type="entry name" value="METHYLTRANSFERASE TYPE 11 DOMAIN-CONTAINING PROTEIN"/>
    <property type="match status" value="1"/>
</dbReference>
<evidence type="ECO:0000313" key="5">
    <source>
        <dbReference type="EMBL" id="MBO8469788.1"/>
    </source>
</evidence>
<evidence type="ECO:0000256" key="1">
    <source>
        <dbReference type="ARBA" id="ARBA00008361"/>
    </source>
</evidence>
<sequence length="240" mass="27025">MNIYDDEHFFRSYIELRSSANYNDILETPAILSLIGDVKGKRILDIGCGFGKTDAALSDAGASFILGIDISEKMIGKAREENSRGNIEYRVLSAEDISSLDGSFDVVMSSLCFHYIKDLNRLLSSVHSLLSDHGILVFSTEHPLTTASYDGHYTEDGNGWSGYCFSDYGREGKRESLWFERPVTTYHRMFSTVVNSLLDNGFTIKGIVEPLPDDEALGKIRRMVREYHKPSFIIIKAERI</sequence>
<dbReference type="InterPro" id="IPR051052">
    <property type="entry name" value="Diverse_substrate_MTase"/>
</dbReference>
<dbReference type="Proteomes" id="UP000810292">
    <property type="component" value="Unassembled WGS sequence"/>
</dbReference>
<evidence type="ECO:0000259" key="4">
    <source>
        <dbReference type="Pfam" id="PF08241"/>
    </source>
</evidence>
<dbReference type="PANTHER" id="PTHR44942">
    <property type="entry name" value="METHYLTRANSF_11 DOMAIN-CONTAINING PROTEIN"/>
    <property type="match status" value="1"/>
</dbReference>
<comment type="caution">
    <text evidence="5">The sequence shown here is derived from an EMBL/GenBank/DDBJ whole genome shotgun (WGS) entry which is preliminary data.</text>
</comment>
<evidence type="ECO:0000313" key="6">
    <source>
        <dbReference type="Proteomes" id="UP000810292"/>
    </source>
</evidence>
<dbReference type="InterPro" id="IPR013216">
    <property type="entry name" value="Methyltransf_11"/>
</dbReference>